<evidence type="ECO:0000256" key="5">
    <source>
        <dbReference type="ARBA" id="ARBA00022692"/>
    </source>
</evidence>
<dbReference type="Pfam" id="PF02321">
    <property type="entry name" value="OEP"/>
    <property type="match status" value="2"/>
</dbReference>
<evidence type="ECO:0000313" key="10">
    <source>
        <dbReference type="EMBL" id="MBE1160378.1"/>
    </source>
</evidence>
<dbReference type="NCBIfam" id="TIGR01844">
    <property type="entry name" value="type_I_sec_TolC"/>
    <property type="match status" value="1"/>
</dbReference>
<dbReference type="SUPFAM" id="SSF56954">
    <property type="entry name" value="Outer membrane efflux proteins (OEP)"/>
    <property type="match status" value="1"/>
</dbReference>
<feature type="signal peptide" evidence="9">
    <location>
        <begin position="1"/>
        <end position="21"/>
    </location>
</feature>
<keyword evidence="3" id="KW-0813">Transport</keyword>
<dbReference type="InterPro" id="IPR003423">
    <property type="entry name" value="OMP_efflux"/>
</dbReference>
<evidence type="ECO:0000256" key="4">
    <source>
        <dbReference type="ARBA" id="ARBA00022452"/>
    </source>
</evidence>
<evidence type="ECO:0000256" key="2">
    <source>
        <dbReference type="ARBA" id="ARBA00007613"/>
    </source>
</evidence>
<dbReference type="RefSeq" id="WP_192555228.1">
    <property type="nucleotide sequence ID" value="NZ_JACZZA010000003.1"/>
</dbReference>
<keyword evidence="9" id="KW-0732">Signal</keyword>
<keyword evidence="6" id="KW-0472">Membrane</keyword>
<keyword evidence="7" id="KW-0998">Cell outer membrane</keyword>
<dbReference type="PANTHER" id="PTHR30026">
    <property type="entry name" value="OUTER MEMBRANE PROTEIN TOLC"/>
    <property type="match status" value="1"/>
</dbReference>
<evidence type="ECO:0000256" key="6">
    <source>
        <dbReference type="ARBA" id="ARBA00023136"/>
    </source>
</evidence>
<evidence type="ECO:0000313" key="11">
    <source>
        <dbReference type="Proteomes" id="UP000651010"/>
    </source>
</evidence>
<comment type="caution">
    <text evidence="10">The sequence shown here is derived from an EMBL/GenBank/DDBJ whole genome shotgun (WGS) entry which is preliminary data.</text>
</comment>
<evidence type="ECO:0000256" key="7">
    <source>
        <dbReference type="ARBA" id="ARBA00023237"/>
    </source>
</evidence>
<keyword evidence="11" id="KW-1185">Reference proteome</keyword>
<feature type="compositionally biased region" description="Low complexity" evidence="8">
    <location>
        <begin position="69"/>
        <end position="86"/>
    </location>
</feature>
<dbReference type="InterPro" id="IPR010130">
    <property type="entry name" value="T1SS_OMP_TolC"/>
</dbReference>
<evidence type="ECO:0000256" key="1">
    <source>
        <dbReference type="ARBA" id="ARBA00004442"/>
    </source>
</evidence>
<reference evidence="10 11" key="1">
    <citation type="submission" date="2020-09" db="EMBL/GenBank/DDBJ databases">
        <title>Dyella sp. 7MK23 isolated from forest soil.</title>
        <authorList>
            <person name="Fu J."/>
        </authorList>
    </citation>
    <scope>NUCLEOTIDE SEQUENCE [LARGE SCALE GENOMIC DNA]</scope>
    <source>
        <strain evidence="10 11">7MK23</strain>
    </source>
</reference>
<dbReference type="InterPro" id="IPR051906">
    <property type="entry name" value="TolC-like"/>
</dbReference>
<dbReference type="Proteomes" id="UP000651010">
    <property type="component" value="Unassembled WGS sequence"/>
</dbReference>
<name>A0ABR9G8L4_9GAMM</name>
<dbReference type="EMBL" id="JACZZA010000003">
    <property type="protein sequence ID" value="MBE1160378.1"/>
    <property type="molecule type" value="Genomic_DNA"/>
</dbReference>
<evidence type="ECO:0000256" key="8">
    <source>
        <dbReference type="SAM" id="MobiDB-lite"/>
    </source>
</evidence>
<sequence>MRLKLLTLALSLAAVSLPSHGEDLLDAYRQARANDPVLAQADATRLAIHEQVPQARGLLLPQINGTLGLQQQSSSGGSSSSSSDSGVSRDDLGHTRTRSMSVELDQTILNLADVANLQAAHSTSDSQQQTYEAAAQELFVRVATAYFTILNDQEQLKYAKANEEAYRVTYDQAEQQYKVGIAAVTNVYQAKSFYEAAKATTISAQNTLENDRQALTVITGQPVGELKVLRSDLPMEAPAPNDPQQWVDSAMKNNPTLLAAQLSVDAAEHSVNAARAGHLPTITASLSRGKSTTWLENGSYNAITNGGAGNGRWGNTIGVTLSVPIFSGGITQSKVRQALYERDESQDSLELTRRQTTQNTINYYNSVMAGISEVQSGKAAVESAQEALDATKAGFQVGTQIMLDVLTAIQTLTQNQSTYSASRHQLVLNRLLLRESAGTIDYKDMEYVNSLLQQPTAQ</sequence>
<keyword evidence="5" id="KW-0812">Transmembrane</keyword>
<dbReference type="PANTHER" id="PTHR30026:SF20">
    <property type="entry name" value="OUTER MEMBRANE PROTEIN TOLC"/>
    <property type="match status" value="1"/>
</dbReference>
<evidence type="ECO:0000256" key="9">
    <source>
        <dbReference type="SAM" id="SignalP"/>
    </source>
</evidence>
<feature type="chain" id="PRO_5045203931" evidence="9">
    <location>
        <begin position="22"/>
        <end position="458"/>
    </location>
</feature>
<accession>A0ABR9G8L4</accession>
<evidence type="ECO:0000256" key="3">
    <source>
        <dbReference type="ARBA" id="ARBA00022448"/>
    </source>
</evidence>
<protein>
    <submittedName>
        <fullName evidence="10">TolC family outer membrane protein</fullName>
    </submittedName>
</protein>
<gene>
    <name evidence="10" type="ORF">IGX34_08250</name>
</gene>
<comment type="subcellular location">
    <subcellularLocation>
        <location evidence="1">Cell outer membrane</location>
    </subcellularLocation>
</comment>
<proteinExistence type="inferred from homology"/>
<dbReference type="Gene3D" id="1.20.1600.10">
    <property type="entry name" value="Outer membrane efflux proteins (OEP)"/>
    <property type="match status" value="1"/>
</dbReference>
<feature type="region of interest" description="Disordered" evidence="8">
    <location>
        <begin position="69"/>
        <end position="99"/>
    </location>
</feature>
<organism evidence="10 11">
    <name type="scientific">Dyella acidiphila</name>
    <dbReference type="NCBI Taxonomy" id="2775866"/>
    <lineage>
        <taxon>Bacteria</taxon>
        <taxon>Pseudomonadati</taxon>
        <taxon>Pseudomonadota</taxon>
        <taxon>Gammaproteobacteria</taxon>
        <taxon>Lysobacterales</taxon>
        <taxon>Rhodanobacteraceae</taxon>
        <taxon>Dyella</taxon>
    </lineage>
</organism>
<comment type="similarity">
    <text evidence="2">Belongs to the outer membrane factor (OMF) (TC 1.B.17) family.</text>
</comment>
<keyword evidence="4" id="KW-1134">Transmembrane beta strand</keyword>